<feature type="transmembrane region" description="Helical" evidence="7">
    <location>
        <begin position="463"/>
        <end position="485"/>
    </location>
</feature>
<feature type="transmembrane region" description="Helical" evidence="7">
    <location>
        <begin position="375"/>
        <end position="393"/>
    </location>
</feature>
<gene>
    <name evidence="9" type="ORF">HHI36_016783</name>
</gene>
<dbReference type="InterPro" id="IPR005828">
    <property type="entry name" value="MFS_sugar_transport-like"/>
</dbReference>
<evidence type="ECO:0000256" key="1">
    <source>
        <dbReference type="ARBA" id="ARBA00004141"/>
    </source>
</evidence>
<dbReference type="Proteomes" id="UP001516400">
    <property type="component" value="Unassembled WGS sequence"/>
</dbReference>
<dbReference type="PANTHER" id="PTHR23511:SF36">
    <property type="entry name" value="EG:BACR7A4.13 PROTEIN-RELATED"/>
    <property type="match status" value="1"/>
</dbReference>
<feature type="transmembrane region" description="Helical" evidence="7">
    <location>
        <begin position="304"/>
        <end position="322"/>
    </location>
</feature>
<dbReference type="SUPFAM" id="SSF103473">
    <property type="entry name" value="MFS general substrate transporter"/>
    <property type="match status" value="1"/>
</dbReference>
<dbReference type="EMBL" id="JABFTP020000124">
    <property type="protein sequence ID" value="KAL3279273.1"/>
    <property type="molecule type" value="Genomic_DNA"/>
</dbReference>
<dbReference type="InterPro" id="IPR036259">
    <property type="entry name" value="MFS_trans_sf"/>
</dbReference>
<dbReference type="GO" id="GO:0016020">
    <property type="term" value="C:membrane"/>
    <property type="evidence" value="ECO:0007669"/>
    <property type="project" value="UniProtKB-SubCell"/>
</dbReference>
<feature type="transmembrane region" description="Helical" evidence="7">
    <location>
        <begin position="213"/>
        <end position="232"/>
    </location>
</feature>
<keyword evidence="5 7" id="KW-1133">Transmembrane helix</keyword>
<proteinExistence type="inferred from homology"/>
<dbReference type="PROSITE" id="PS50850">
    <property type="entry name" value="MFS"/>
    <property type="match status" value="1"/>
</dbReference>
<name>A0ABD2NKT2_9CUCU</name>
<evidence type="ECO:0000256" key="7">
    <source>
        <dbReference type="SAM" id="Phobius"/>
    </source>
</evidence>
<feature type="transmembrane region" description="Helical" evidence="7">
    <location>
        <begin position="88"/>
        <end position="105"/>
    </location>
</feature>
<evidence type="ECO:0000313" key="10">
    <source>
        <dbReference type="Proteomes" id="UP001516400"/>
    </source>
</evidence>
<comment type="subcellular location">
    <subcellularLocation>
        <location evidence="1">Membrane</location>
        <topology evidence="1">Multi-pass membrane protein</topology>
    </subcellularLocation>
</comment>
<dbReference type="AlphaFoldDB" id="A0ABD2NKT2"/>
<feature type="transmembrane region" description="Helical" evidence="7">
    <location>
        <begin position="405"/>
        <end position="422"/>
    </location>
</feature>
<dbReference type="Gene3D" id="1.20.1250.20">
    <property type="entry name" value="MFS general substrate transporter like domains"/>
    <property type="match status" value="1"/>
</dbReference>
<keyword evidence="10" id="KW-1185">Reference proteome</keyword>
<feature type="domain" description="Major facilitator superfamily (MFS) profile" evidence="8">
    <location>
        <begin position="47"/>
        <end position="516"/>
    </location>
</feature>
<sequence length="519" mass="57417">MNLLKKLLCAKCSANFSTKEVRKEYDAPADFETAITASGFGKFNYIVLVLSIPMCWMTVFETTTMSYVFPAAQCDLNLTLEDKGMLNAVTYGGSIASAFVWGFIFDTMGRKQPLIVGFLLDGIFVLLSGLSQNAIFLMVMKFFGGFIMNGPYAALTSYLSELHEAKYRSKVPIYTGLCVSVGTIYLPLLASFVLPMNFKAILADYLVLHSWSLFLLLNALPALMGGFIFFFLPESPKFLMSMGKNEQALKVFQIIYSINTGNPKETYPIKTLIDEPKTNDQHKMSESPLLNGWRQISPLFTQPLLRTFILVCSVQLFMIMSLNTLRLWLPQLFQAINDYKYFNNGTSSTLCNMLSVIQPTNDTEECFVNFDNSEVYMNSIIVSSVSACSYLIVSTVVNVLGQNKLLNLLSLVASGCAMGIYFSPNSDIALLFIAAFNSLASVGSNVTLIVVVDLFPTTLRTMAVSLVMMCGRGAAMIGNIIFPLLLEMGCAPPFLCLASLLFVCFCISLMLPKPNENFI</sequence>
<accession>A0ABD2NKT2</accession>
<evidence type="ECO:0000313" key="9">
    <source>
        <dbReference type="EMBL" id="KAL3279273.1"/>
    </source>
</evidence>
<keyword evidence="3" id="KW-0813">Transport</keyword>
<protein>
    <recommendedName>
        <fullName evidence="8">Major facilitator superfamily (MFS) profile domain-containing protein</fullName>
    </recommendedName>
</protein>
<reference evidence="9 10" key="1">
    <citation type="journal article" date="2021" name="BMC Biol.">
        <title>Horizontally acquired antibacterial genes associated with adaptive radiation of ladybird beetles.</title>
        <authorList>
            <person name="Li H.S."/>
            <person name="Tang X.F."/>
            <person name="Huang Y.H."/>
            <person name="Xu Z.Y."/>
            <person name="Chen M.L."/>
            <person name="Du X.Y."/>
            <person name="Qiu B.Y."/>
            <person name="Chen P.T."/>
            <person name="Zhang W."/>
            <person name="Slipinski A."/>
            <person name="Escalona H.E."/>
            <person name="Waterhouse R.M."/>
            <person name="Zwick A."/>
            <person name="Pang H."/>
        </authorList>
    </citation>
    <scope>NUCLEOTIDE SEQUENCE [LARGE SCALE GENOMIC DNA]</scope>
    <source>
        <strain evidence="9">SYSU2018</strain>
    </source>
</reference>
<dbReference type="InterPro" id="IPR020846">
    <property type="entry name" value="MFS_dom"/>
</dbReference>
<organism evidence="9 10">
    <name type="scientific">Cryptolaemus montrouzieri</name>
    <dbReference type="NCBI Taxonomy" id="559131"/>
    <lineage>
        <taxon>Eukaryota</taxon>
        <taxon>Metazoa</taxon>
        <taxon>Ecdysozoa</taxon>
        <taxon>Arthropoda</taxon>
        <taxon>Hexapoda</taxon>
        <taxon>Insecta</taxon>
        <taxon>Pterygota</taxon>
        <taxon>Neoptera</taxon>
        <taxon>Endopterygota</taxon>
        <taxon>Coleoptera</taxon>
        <taxon>Polyphaga</taxon>
        <taxon>Cucujiformia</taxon>
        <taxon>Coccinelloidea</taxon>
        <taxon>Coccinellidae</taxon>
        <taxon>Scymninae</taxon>
        <taxon>Scymnini</taxon>
        <taxon>Cryptolaemus</taxon>
    </lineage>
</organism>
<evidence type="ECO:0000256" key="6">
    <source>
        <dbReference type="ARBA" id="ARBA00023136"/>
    </source>
</evidence>
<evidence type="ECO:0000259" key="8">
    <source>
        <dbReference type="PROSITE" id="PS50850"/>
    </source>
</evidence>
<evidence type="ECO:0000256" key="4">
    <source>
        <dbReference type="ARBA" id="ARBA00022692"/>
    </source>
</evidence>
<feature type="transmembrane region" description="Helical" evidence="7">
    <location>
        <begin position="491"/>
        <end position="511"/>
    </location>
</feature>
<evidence type="ECO:0000256" key="5">
    <source>
        <dbReference type="ARBA" id="ARBA00022989"/>
    </source>
</evidence>
<comment type="caution">
    <text evidence="9">The sequence shown here is derived from an EMBL/GenBank/DDBJ whole genome shotgun (WGS) entry which is preliminary data.</text>
</comment>
<keyword evidence="6 7" id="KW-0472">Membrane</keyword>
<keyword evidence="4 7" id="KW-0812">Transmembrane</keyword>
<dbReference type="PANTHER" id="PTHR23511">
    <property type="entry name" value="SYNAPTIC VESICLE GLYCOPROTEIN 2"/>
    <property type="match status" value="1"/>
</dbReference>
<evidence type="ECO:0000256" key="2">
    <source>
        <dbReference type="ARBA" id="ARBA00008335"/>
    </source>
</evidence>
<feature type="transmembrane region" description="Helical" evidence="7">
    <location>
        <begin position="112"/>
        <end position="130"/>
    </location>
</feature>
<feature type="transmembrane region" description="Helical" evidence="7">
    <location>
        <begin position="45"/>
        <end position="68"/>
    </location>
</feature>
<comment type="similarity">
    <text evidence="2">Belongs to the major facilitator superfamily.</text>
</comment>
<feature type="transmembrane region" description="Helical" evidence="7">
    <location>
        <begin position="428"/>
        <end position="451"/>
    </location>
</feature>
<feature type="transmembrane region" description="Helical" evidence="7">
    <location>
        <begin position="171"/>
        <end position="193"/>
    </location>
</feature>
<feature type="transmembrane region" description="Helical" evidence="7">
    <location>
        <begin position="136"/>
        <end position="159"/>
    </location>
</feature>
<dbReference type="FunFam" id="1.20.1250.20:FF:000232">
    <property type="entry name" value="Organic cation/carnitine transporter 7"/>
    <property type="match status" value="1"/>
</dbReference>
<evidence type="ECO:0000256" key="3">
    <source>
        <dbReference type="ARBA" id="ARBA00022448"/>
    </source>
</evidence>
<dbReference type="Pfam" id="PF00083">
    <property type="entry name" value="Sugar_tr"/>
    <property type="match status" value="1"/>
</dbReference>